<dbReference type="GeneID" id="66052628"/>
<dbReference type="Gramene" id="PNW87488">
    <property type="protein sequence ID" value="PNW87488"/>
    <property type="gene ID" value="CHLRE_02g144007v5"/>
</dbReference>
<dbReference type="InParanoid" id="A0A2K3E3W1"/>
<dbReference type="KEGG" id="cre:CHLRE_02g144007v5"/>
<dbReference type="Proteomes" id="UP000006906">
    <property type="component" value="Chromosome 2"/>
</dbReference>
<evidence type="ECO:0000313" key="2">
    <source>
        <dbReference type="Proteomes" id="UP000006906"/>
    </source>
</evidence>
<dbReference type="OrthoDB" id="1600564at2759"/>
<proteinExistence type="predicted"/>
<dbReference type="RefSeq" id="XP_042927766.1">
    <property type="nucleotide sequence ID" value="XM_043060268.1"/>
</dbReference>
<name>A0A2K3E3W1_CHLRE</name>
<protein>
    <submittedName>
        <fullName evidence="1">Uncharacterized protein</fullName>
    </submittedName>
</protein>
<evidence type="ECO:0000313" key="1">
    <source>
        <dbReference type="EMBL" id="PNW87488.1"/>
    </source>
</evidence>
<organism evidence="1 2">
    <name type="scientific">Chlamydomonas reinhardtii</name>
    <name type="common">Chlamydomonas smithii</name>
    <dbReference type="NCBI Taxonomy" id="3055"/>
    <lineage>
        <taxon>Eukaryota</taxon>
        <taxon>Viridiplantae</taxon>
        <taxon>Chlorophyta</taxon>
        <taxon>core chlorophytes</taxon>
        <taxon>Chlorophyceae</taxon>
        <taxon>CS clade</taxon>
        <taxon>Chlamydomonadales</taxon>
        <taxon>Chlamydomonadaceae</taxon>
        <taxon>Chlamydomonas</taxon>
    </lineage>
</organism>
<dbReference type="EMBL" id="CM008963">
    <property type="protein sequence ID" value="PNW87488.1"/>
    <property type="molecule type" value="Genomic_DNA"/>
</dbReference>
<keyword evidence="2" id="KW-1185">Reference proteome</keyword>
<dbReference type="AlphaFoldDB" id="A0A2K3E3W1"/>
<sequence>MSGSRHSPANKIRPLVSPCFIQPKVALEVVPGIVPCPDPNTRAFYDQLHPSTRFHAAIGLTGVLPSLRLAGLLPA</sequence>
<reference evidence="1 2" key="1">
    <citation type="journal article" date="2007" name="Science">
        <title>The Chlamydomonas genome reveals the evolution of key animal and plant functions.</title>
        <authorList>
            <person name="Merchant S.S."/>
            <person name="Prochnik S.E."/>
            <person name="Vallon O."/>
            <person name="Harris E.H."/>
            <person name="Karpowicz S.J."/>
            <person name="Witman G.B."/>
            <person name="Terry A."/>
            <person name="Salamov A."/>
            <person name="Fritz-Laylin L.K."/>
            <person name="Marechal-Drouard L."/>
            <person name="Marshall W.F."/>
            <person name="Qu L.H."/>
            <person name="Nelson D.R."/>
            <person name="Sanderfoot A.A."/>
            <person name="Spalding M.H."/>
            <person name="Kapitonov V.V."/>
            <person name="Ren Q."/>
            <person name="Ferris P."/>
            <person name="Lindquist E."/>
            <person name="Shapiro H."/>
            <person name="Lucas S.M."/>
            <person name="Grimwood J."/>
            <person name="Schmutz J."/>
            <person name="Cardol P."/>
            <person name="Cerutti H."/>
            <person name="Chanfreau G."/>
            <person name="Chen C.L."/>
            <person name="Cognat V."/>
            <person name="Croft M.T."/>
            <person name="Dent R."/>
            <person name="Dutcher S."/>
            <person name="Fernandez E."/>
            <person name="Fukuzawa H."/>
            <person name="Gonzalez-Ballester D."/>
            <person name="Gonzalez-Halphen D."/>
            <person name="Hallmann A."/>
            <person name="Hanikenne M."/>
            <person name="Hippler M."/>
            <person name="Inwood W."/>
            <person name="Jabbari K."/>
            <person name="Kalanon M."/>
            <person name="Kuras R."/>
            <person name="Lefebvre P.A."/>
            <person name="Lemaire S.D."/>
            <person name="Lobanov A.V."/>
            <person name="Lohr M."/>
            <person name="Manuell A."/>
            <person name="Meier I."/>
            <person name="Mets L."/>
            <person name="Mittag M."/>
            <person name="Mittelmeier T."/>
            <person name="Moroney J.V."/>
            <person name="Moseley J."/>
            <person name="Napoli C."/>
            <person name="Nedelcu A.M."/>
            <person name="Niyogi K."/>
            <person name="Novoselov S.V."/>
            <person name="Paulsen I.T."/>
            <person name="Pazour G."/>
            <person name="Purton S."/>
            <person name="Ral J.P."/>
            <person name="Riano-Pachon D.M."/>
            <person name="Riekhof W."/>
            <person name="Rymarquis L."/>
            <person name="Schroda M."/>
            <person name="Stern D."/>
            <person name="Umen J."/>
            <person name="Willows R."/>
            <person name="Wilson N."/>
            <person name="Zimmer S.L."/>
            <person name="Allmer J."/>
            <person name="Balk J."/>
            <person name="Bisova K."/>
            <person name="Chen C.J."/>
            <person name="Elias M."/>
            <person name="Gendler K."/>
            <person name="Hauser C."/>
            <person name="Lamb M.R."/>
            <person name="Ledford H."/>
            <person name="Long J.C."/>
            <person name="Minagawa J."/>
            <person name="Page M.D."/>
            <person name="Pan J."/>
            <person name="Pootakham W."/>
            <person name="Roje S."/>
            <person name="Rose A."/>
            <person name="Stahlberg E."/>
            <person name="Terauchi A.M."/>
            <person name="Yang P."/>
            <person name="Ball S."/>
            <person name="Bowler C."/>
            <person name="Dieckmann C.L."/>
            <person name="Gladyshev V.N."/>
            <person name="Green P."/>
            <person name="Jorgensen R."/>
            <person name="Mayfield S."/>
            <person name="Mueller-Roeber B."/>
            <person name="Rajamani S."/>
            <person name="Sayre R.T."/>
            <person name="Brokstein P."/>
            <person name="Dubchak I."/>
            <person name="Goodstein D."/>
            <person name="Hornick L."/>
            <person name="Huang Y.W."/>
            <person name="Jhaveri J."/>
            <person name="Luo Y."/>
            <person name="Martinez D."/>
            <person name="Ngau W.C."/>
            <person name="Otillar B."/>
            <person name="Poliakov A."/>
            <person name="Porter A."/>
            <person name="Szajkowski L."/>
            <person name="Werner G."/>
            <person name="Zhou K."/>
            <person name="Grigoriev I.V."/>
            <person name="Rokhsar D.S."/>
            <person name="Grossman A.R."/>
        </authorList>
    </citation>
    <scope>NUCLEOTIDE SEQUENCE [LARGE SCALE GENOMIC DNA]</scope>
    <source>
        <strain evidence="2">CC-503</strain>
    </source>
</reference>
<gene>
    <name evidence="1" type="ORF">CHLRE_02g144007v5</name>
</gene>
<accession>A0A2K3E3W1</accession>